<dbReference type="EMBL" id="QGDT01000046">
    <property type="protein sequence ID" value="PWJ49592.1"/>
    <property type="molecule type" value="Genomic_DNA"/>
</dbReference>
<comment type="caution">
    <text evidence="1">The sequence shown here is derived from an EMBL/GenBank/DDBJ whole genome shotgun (WGS) entry which is preliminary data.</text>
</comment>
<reference evidence="1 2" key="1">
    <citation type="submission" date="2018-03" db="EMBL/GenBank/DDBJ databases">
        <title>Genomic Encyclopedia of Archaeal and Bacterial Type Strains, Phase II (KMG-II): from individual species to whole genera.</title>
        <authorList>
            <person name="Goeker M."/>
        </authorList>
    </citation>
    <scope>NUCLEOTIDE SEQUENCE [LARGE SCALE GENOMIC DNA]</scope>
    <source>
        <strain evidence="1 2">DSM 100346</strain>
    </source>
</reference>
<evidence type="ECO:0000313" key="1">
    <source>
        <dbReference type="EMBL" id="PWJ49592.1"/>
    </source>
</evidence>
<sequence>PPLACSFSQTFERGDGGLIINSSIAFAIPASRLDIAAFFNTHYQKQWVCLLEDANRQAYILGNEERGLRMVMSQGIGSTNSHTISLSGKSTIPALILETSVQGLVLAEQFPDTDFSIDYSLDFNG</sequence>
<dbReference type="AlphaFoldDB" id="A0A315ZWI2"/>
<protein>
    <submittedName>
        <fullName evidence="1">Uncharacterized protein</fullName>
    </submittedName>
</protein>
<evidence type="ECO:0000313" key="2">
    <source>
        <dbReference type="Proteomes" id="UP000245880"/>
    </source>
</evidence>
<organism evidence="1 2">
    <name type="scientific">Dyadobacter jejuensis</name>
    <dbReference type="NCBI Taxonomy" id="1082580"/>
    <lineage>
        <taxon>Bacteria</taxon>
        <taxon>Pseudomonadati</taxon>
        <taxon>Bacteroidota</taxon>
        <taxon>Cytophagia</taxon>
        <taxon>Cytophagales</taxon>
        <taxon>Spirosomataceae</taxon>
        <taxon>Dyadobacter</taxon>
    </lineage>
</organism>
<proteinExistence type="predicted"/>
<feature type="non-terminal residue" evidence="1">
    <location>
        <position position="1"/>
    </location>
</feature>
<accession>A0A315ZWI2</accession>
<dbReference type="Proteomes" id="UP000245880">
    <property type="component" value="Unassembled WGS sequence"/>
</dbReference>
<dbReference type="RefSeq" id="WP_158281325.1">
    <property type="nucleotide sequence ID" value="NZ_QGDT01000046.1"/>
</dbReference>
<keyword evidence="2" id="KW-1185">Reference proteome</keyword>
<gene>
    <name evidence="1" type="ORF">CLV98_1465</name>
</gene>
<dbReference type="OrthoDB" id="948275at2"/>
<name>A0A315ZWI2_9BACT</name>